<sequence length="157" mass="17882">MGSLSHYSLYPFSQKSLEPSQPKQAFSKLNELRKSKPTNGVPPRLPTPMSGIRRIQPNSDPQRHLTILLANRFLSNGINSLIFTRLLPDVLSMSFVFTNCLPKLCRILPNQTNHLPKAPQMRLPDAPCFSYEITKKIILTYHHQSTSTILFCRSFTD</sequence>
<proteinExistence type="predicted"/>
<protein>
    <submittedName>
        <fullName evidence="2">Uncharacterized protein</fullName>
    </submittedName>
</protein>
<reference evidence="2 3" key="1">
    <citation type="submission" date="2024-02" db="EMBL/GenBank/DDBJ databases">
        <authorList>
            <person name="Daric V."/>
            <person name="Darras S."/>
        </authorList>
    </citation>
    <scope>NUCLEOTIDE SEQUENCE [LARGE SCALE GENOMIC DNA]</scope>
</reference>
<evidence type="ECO:0000313" key="2">
    <source>
        <dbReference type="EMBL" id="CAK8676250.1"/>
    </source>
</evidence>
<name>A0ABP0F9F4_CLALP</name>
<feature type="region of interest" description="Disordered" evidence="1">
    <location>
        <begin position="30"/>
        <end position="58"/>
    </location>
</feature>
<organism evidence="2 3">
    <name type="scientific">Clavelina lepadiformis</name>
    <name type="common">Light-bulb sea squirt</name>
    <name type="synonym">Ascidia lepadiformis</name>
    <dbReference type="NCBI Taxonomy" id="159417"/>
    <lineage>
        <taxon>Eukaryota</taxon>
        <taxon>Metazoa</taxon>
        <taxon>Chordata</taxon>
        <taxon>Tunicata</taxon>
        <taxon>Ascidiacea</taxon>
        <taxon>Aplousobranchia</taxon>
        <taxon>Clavelinidae</taxon>
        <taxon>Clavelina</taxon>
    </lineage>
</organism>
<keyword evidence="3" id="KW-1185">Reference proteome</keyword>
<accession>A0ABP0F9F4</accession>
<dbReference type="Proteomes" id="UP001642483">
    <property type="component" value="Unassembled WGS sequence"/>
</dbReference>
<dbReference type="EMBL" id="CAWYQH010000024">
    <property type="protein sequence ID" value="CAK8676250.1"/>
    <property type="molecule type" value="Genomic_DNA"/>
</dbReference>
<evidence type="ECO:0000313" key="3">
    <source>
        <dbReference type="Proteomes" id="UP001642483"/>
    </source>
</evidence>
<evidence type="ECO:0000256" key="1">
    <source>
        <dbReference type="SAM" id="MobiDB-lite"/>
    </source>
</evidence>
<gene>
    <name evidence="2" type="ORF">CVLEPA_LOCUS5716</name>
</gene>
<comment type="caution">
    <text evidence="2">The sequence shown here is derived from an EMBL/GenBank/DDBJ whole genome shotgun (WGS) entry which is preliminary data.</text>
</comment>